<dbReference type="Pfam" id="PF12629">
    <property type="entry name" value="Pox_polyA_pol_C"/>
    <property type="match status" value="1"/>
</dbReference>
<accession>A0A2C9DSJ1</accession>
<evidence type="ECO:0000259" key="18">
    <source>
        <dbReference type="Pfam" id="PF12630"/>
    </source>
</evidence>
<dbReference type="InterPro" id="IPR037265">
    <property type="entry name" value="PolyA_pol_cat_sf"/>
</dbReference>
<evidence type="ECO:0000256" key="4">
    <source>
        <dbReference type="ARBA" id="ARBA00012388"/>
    </source>
</evidence>
<dbReference type="InterPro" id="IPR038337">
    <property type="entry name" value="Poxvirus_polyA_pol_cat_N_sf"/>
</dbReference>
<dbReference type="GO" id="GO:1990817">
    <property type="term" value="F:poly(A) RNA polymerase activity"/>
    <property type="evidence" value="ECO:0007669"/>
    <property type="project" value="UniProtKB-UniRule"/>
</dbReference>
<sequence>MNDAERRSLDVISTYLGKAPTVEQYHVLRRQVGNISKVLKFDKDIFFSLIKKNKQKFFGRAGKDAEIRERVLEYFDKQKTVDKLRGILTILEFQKIIVSSYTKILGVLTTRSPVFYHSVVRLNYSSMDKLAEEVLWSYNVACDSGKVMGRHNVSELVSHVNRLMEEYMRRHSGTCVCYGSYSLHLLNNNIEYGDIDLLQTNARLFLIDLAFLIRFVTGRFVILLKVPYLKNYIVMQDENQHHVIDSFNISTGTMNRIPKIMVDNVYIIDPCVQLMNFLKMLSQIDRLEELQVRLSRLASRLGTLLEYTRYRYSVSFAEARALKVSMRIDLVERIVLVDTRGYELGYEECLCYLDEEKMLSVTGKMPGDRYDFEAVSNSAFLVSNGIMYTYFSNTVLLASESDIHEVSFRAICAHVALFHVLVGTGYEQILPDLLGSLVIADRRPIIAVVPRDKKSGKHHVIDIARDIIMH</sequence>
<evidence type="ECO:0000256" key="9">
    <source>
        <dbReference type="ARBA" id="ARBA00022840"/>
    </source>
</evidence>
<dbReference type="InterPro" id="IPR024231">
    <property type="entry name" value="PolyA_pol_nucTrfase_Poxvir"/>
</dbReference>
<dbReference type="GO" id="GO:0005524">
    <property type="term" value="F:ATP binding"/>
    <property type="evidence" value="ECO:0007669"/>
    <property type="project" value="UniProtKB-UniRule"/>
</dbReference>
<dbReference type="Pfam" id="PF03296">
    <property type="entry name" value="Pox_polyA_pol"/>
    <property type="match status" value="1"/>
</dbReference>
<feature type="active site" evidence="14">
    <location>
        <position position="194"/>
    </location>
</feature>
<dbReference type="EC" id="2.7.7.19" evidence="4 13"/>
<evidence type="ECO:0000256" key="15">
    <source>
        <dbReference type="RuleBase" id="RU004458"/>
    </source>
</evidence>
<dbReference type="InterPro" id="IPR024398">
    <property type="entry name" value="Poxvirus_polyA_pol_cat_N"/>
</dbReference>
<comment type="function">
    <text evidence="1 13 15">Polymerase that creates the 3'-poly(A) tail of mRNA's.</text>
</comment>
<proteinExistence type="inferred from homology"/>
<keyword evidence="6 13" id="KW-0507">mRNA processing</keyword>
<evidence type="ECO:0000256" key="7">
    <source>
        <dbReference type="ARBA" id="ARBA00022679"/>
    </source>
</evidence>
<evidence type="ECO:0000256" key="8">
    <source>
        <dbReference type="ARBA" id="ARBA00022741"/>
    </source>
</evidence>
<keyword evidence="9 13" id="KW-0067">ATP-binding</keyword>
<feature type="active site" evidence="14">
    <location>
        <position position="196"/>
    </location>
</feature>
<evidence type="ECO:0000256" key="13">
    <source>
        <dbReference type="PIRNR" id="PIRNR015693"/>
    </source>
</evidence>
<dbReference type="CDD" id="cd20919">
    <property type="entry name" value="polyA_pol_Pox"/>
    <property type="match status" value="1"/>
</dbReference>
<keyword evidence="7 13" id="KW-0808">Transferase</keyword>
<dbReference type="Gene3D" id="1.20.1270.320">
    <property type="entry name" value="Poxvirus poly(A) polymerase, N domain"/>
    <property type="match status" value="1"/>
</dbReference>
<reference evidence="19" key="1">
    <citation type="journal article" date="2017" name="Virus Res.">
        <title>Complete genomic characterisation of two novel poxviruses (WKPV and EKPV) from western and eastern grey kangaroos.</title>
        <authorList>
            <person name="Bennett M."/>
            <person name="Tu S.L."/>
            <person name="Upton C."/>
            <person name="McArtor C."/>
            <person name="Gillett A."/>
            <person name="Laird T."/>
            <person name="O'Dea M."/>
        </authorList>
    </citation>
    <scope>NUCLEOTIDE SEQUENCE [LARGE SCALE GENOMIC DNA]</scope>
    <source>
        <strain evidence="19">Western Australia</strain>
    </source>
</reference>
<evidence type="ECO:0000256" key="6">
    <source>
        <dbReference type="ARBA" id="ARBA00022664"/>
    </source>
</evidence>
<dbReference type="InterPro" id="IPR038419">
    <property type="entry name" value="PolyA_pol_nucTrfase_sf_Poxvir"/>
</dbReference>
<dbReference type="EMBL" id="MF467280">
    <property type="protein sequence ID" value="ATI20974.1"/>
    <property type="molecule type" value="Genomic_DNA"/>
</dbReference>
<evidence type="ECO:0000256" key="12">
    <source>
        <dbReference type="ARBA" id="ARBA00048830"/>
    </source>
</evidence>
<dbReference type="Pfam" id="PF12630">
    <property type="entry name" value="Pox_polyA_pol_N"/>
    <property type="match status" value="1"/>
</dbReference>
<dbReference type="InterPro" id="IPR024397">
    <property type="entry name" value="Poxvirus_polyA_pol_cat_C"/>
</dbReference>
<evidence type="ECO:0000256" key="11">
    <source>
        <dbReference type="ARBA" id="ARBA00029948"/>
    </source>
</evidence>
<organism evidence="19">
    <name type="scientific">Western grey kangaroopox virus</name>
    <dbReference type="NCBI Taxonomy" id="1566307"/>
    <lineage>
        <taxon>Viruses</taxon>
        <taxon>Varidnaviria</taxon>
        <taxon>Bamfordvirae</taxon>
        <taxon>Nucleocytoviricota</taxon>
        <taxon>Pokkesviricetes</taxon>
        <taxon>Chitovirales</taxon>
        <taxon>Poxviridae</taxon>
        <taxon>Chordopoxvirinae</taxon>
        <taxon>Macropopoxvirus</taxon>
        <taxon>Macropopoxvirus mfuliginosuspox</taxon>
        <taxon>Western kangaroopox virus</taxon>
    </lineage>
</organism>
<evidence type="ECO:0000256" key="10">
    <source>
        <dbReference type="ARBA" id="ARBA00023163"/>
    </source>
</evidence>
<keyword evidence="8 13" id="KW-0547">Nucleotide-binding</keyword>
<dbReference type="Proteomes" id="UP000318778">
    <property type="component" value="Segment"/>
</dbReference>
<dbReference type="SUPFAM" id="SSF160957">
    <property type="entry name" value="Poly(A) polymerase catalytic subunit-like"/>
    <property type="match status" value="1"/>
</dbReference>
<evidence type="ECO:0000313" key="19">
    <source>
        <dbReference type="EMBL" id="ATI20974.1"/>
    </source>
</evidence>
<dbReference type="InterPro" id="IPR004976">
    <property type="entry name" value="PolyA_pol_cat_Poxvir"/>
</dbReference>
<evidence type="ECO:0000256" key="5">
    <source>
        <dbReference type="ARBA" id="ARBA00017061"/>
    </source>
</evidence>
<keyword evidence="20" id="KW-1185">Reference proteome</keyword>
<comment type="similarity">
    <text evidence="2 13 15">Belongs to the poxviridae poly(A) polymerase catalytic subunit family.</text>
</comment>
<evidence type="ECO:0000256" key="2">
    <source>
        <dbReference type="ARBA" id="ARBA00006268"/>
    </source>
</evidence>
<evidence type="ECO:0000259" key="17">
    <source>
        <dbReference type="Pfam" id="PF12629"/>
    </source>
</evidence>
<evidence type="ECO:0000259" key="16">
    <source>
        <dbReference type="Pfam" id="PF03296"/>
    </source>
</evidence>
<comment type="catalytic activity">
    <reaction evidence="12 13 15">
        <text>RNA(n) + ATP = RNA(n)-3'-adenine ribonucleotide + diphosphate</text>
        <dbReference type="Rhea" id="RHEA:11332"/>
        <dbReference type="Rhea" id="RHEA-COMP:14527"/>
        <dbReference type="Rhea" id="RHEA-COMP:17347"/>
        <dbReference type="ChEBI" id="CHEBI:30616"/>
        <dbReference type="ChEBI" id="CHEBI:33019"/>
        <dbReference type="ChEBI" id="CHEBI:140395"/>
        <dbReference type="ChEBI" id="CHEBI:173115"/>
        <dbReference type="EC" id="2.7.7.19"/>
    </reaction>
</comment>
<comment type="subunit">
    <text evidence="3 13 15">Heterodimer of a large (catalytic) subunit and a small (regulatory) subunit.</text>
</comment>
<dbReference type="GO" id="GO:0006397">
    <property type="term" value="P:mRNA processing"/>
    <property type="evidence" value="ECO:0007669"/>
    <property type="project" value="UniProtKB-UniRule"/>
</dbReference>
<evidence type="ECO:0000256" key="1">
    <source>
        <dbReference type="ARBA" id="ARBA00003054"/>
    </source>
</evidence>
<dbReference type="PIRSF" id="PIRSF015693">
    <property type="entry name" value="VAC-48L_nuct"/>
    <property type="match status" value="1"/>
</dbReference>
<evidence type="ECO:0000256" key="14">
    <source>
        <dbReference type="PIRSR" id="PIRSR015693-50"/>
    </source>
</evidence>
<feature type="domain" description="Poxvirus poly(A) polymerase catalytic subunit N-terminal" evidence="18">
    <location>
        <begin position="7"/>
        <end position="110"/>
    </location>
</feature>
<feature type="domain" description="Poly(A) polymerase nucleotidyltransferase" evidence="16">
    <location>
        <begin position="124"/>
        <end position="271"/>
    </location>
</feature>
<evidence type="ECO:0000256" key="3">
    <source>
        <dbReference type="ARBA" id="ARBA00011405"/>
    </source>
</evidence>
<feature type="domain" description="Poxvirus poly(A) polymerase catalytic subunit C-terminal" evidence="17">
    <location>
        <begin position="274"/>
        <end position="470"/>
    </location>
</feature>
<protein>
    <recommendedName>
        <fullName evidence="5 13">Poly(A) polymerase catalytic subunit</fullName>
        <ecNumber evidence="4 13">2.7.7.19</ecNumber>
    </recommendedName>
    <alternativeName>
        <fullName evidence="11 13">Poly(A) polymerase large subunit</fullName>
    </alternativeName>
</protein>
<name>A0A2C9DSJ1_9POXV</name>
<keyword evidence="10 13" id="KW-0804">Transcription</keyword>
<evidence type="ECO:0000313" key="20">
    <source>
        <dbReference type="Proteomes" id="UP000318778"/>
    </source>
</evidence>
<dbReference type="Gene3D" id="3.30.460.60">
    <property type="entry name" value="Poxvirus poly(A) polymerase, nucleotidyltransferase domain"/>
    <property type="match status" value="1"/>
</dbReference>